<feature type="compositionally biased region" description="Polar residues" evidence="1">
    <location>
        <begin position="1"/>
        <end position="10"/>
    </location>
</feature>
<evidence type="ECO:0000313" key="3">
    <source>
        <dbReference type="Proteomes" id="UP001431783"/>
    </source>
</evidence>
<evidence type="ECO:0000256" key="1">
    <source>
        <dbReference type="SAM" id="MobiDB-lite"/>
    </source>
</evidence>
<gene>
    <name evidence="2" type="ORF">WA026_010436</name>
</gene>
<proteinExistence type="predicted"/>
<name>A0AAW1VE63_9CUCU</name>
<accession>A0AAW1VE63</accession>
<dbReference type="EMBL" id="JARQZJ010000125">
    <property type="protein sequence ID" value="KAK9890342.1"/>
    <property type="molecule type" value="Genomic_DNA"/>
</dbReference>
<evidence type="ECO:0000313" key="2">
    <source>
        <dbReference type="EMBL" id="KAK9890342.1"/>
    </source>
</evidence>
<sequence length="317" mass="35481">MAARQNTNVHSRWKGGVTLKGWGSDPSPSQADNETVYVFAPLNLLTSRSNPSSFNLRIYSISGILKCGGNVLDESSERAHPNRKRIFSVNQHLEKHNKRQHHQRKDANGLIRIYTRDGSDCSHLERPRACGLSKSVSPSKFAMSHSMALQMITTGQLPTKTPAFLYPCSLIYVFHQLSSRCNLLLHFMYLLGGWIYDSLNGYTAQAATQFVILTSSIVQLSKVDFEKFGVCRVMLQEISCLLRQSSSILSVLPLGNSNACFYSLFIGTCFNAIKHGRKLTPNKITIENTEELLGNRSSHQCGGEKLAYQFNIENEEI</sequence>
<protein>
    <submittedName>
        <fullName evidence="2">Uncharacterized protein</fullName>
    </submittedName>
</protein>
<dbReference type="Proteomes" id="UP001431783">
    <property type="component" value="Unassembled WGS sequence"/>
</dbReference>
<comment type="caution">
    <text evidence="2">The sequence shown here is derived from an EMBL/GenBank/DDBJ whole genome shotgun (WGS) entry which is preliminary data.</text>
</comment>
<feature type="region of interest" description="Disordered" evidence="1">
    <location>
        <begin position="1"/>
        <end position="30"/>
    </location>
</feature>
<dbReference type="AlphaFoldDB" id="A0AAW1VE63"/>
<organism evidence="2 3">
    <name type="scientific">Henosepilachna vigintioctopunctata</name>
    <dbReference type="NCBI Taxonomy" id="420089"/>
    <lineage>
        <taxon>Eukaryota</taxon>
        <taxon>Metazoa</taxon>
        <taxon>Ecdysozoa</taxon>
        <taxon>Arthropoda</taxon>
        <taxon>Hexapoda</taxon>
        <taxon>Insecta</taxon>
        <taxon>Pterygota</taxon>
        <taxon>Neoptera</taxon>
        <taxon>Endopterygota</taxon>
        <taxon>Coleoptera</taxon>
        <taxon>Polyphaga</taxon>
        <taxon>Cucujiformia</taxon>
        <taxon>Coccinelloidea</taxon>
        <taxon>Coccinellidae</taxon>
        <taxon>Epilachninae</taxon>
        <taxon>Epilachnini</taxon>
        <taxon>Henosepilachna</taxon>
    </lineage>
</organism>
<keyword evidence="3" id="KW-1185">Reference proteome</keyword>
<reference evidence="2 3" key="1">
    <citation type="submission" date="2023-03" db="EMBL/GenBank/DDBJ databases">
        <title>Genome insight into feeding habits of ladybird beetles.</title>
        <authorList>
            <person name="Li H.-S."/>
            <person name="Huang Y.-H."/>
            <person name="Pang H."/>
        </authorList>
    </citation>
    <scope>NUCLEOTIDE SEQUENCE [LARGE SCALE GENOMIC DNA]</scope>
    <source>
        <strain evidence="2">SYSU_2023b</strain>
        <tissue evidence="2">Whole body</tissue>
    </source>
</reference>